<dbReference type="Proteomes" id="UP001221413">
    <property type="component" value="Unassembled WGS sequence"/>
</dbReference>
<feature type="transmembrane region" description="Helical" evidence="1">
    <location>
        <begin position="12"/>
        <end position="39"/>
    </location>
</feature>
<keyword evidence="3" id="KW-1185">Reference proteome</keyword>
<sequence length="105" mass="12197">MATISAQAVNILYFILFYGPVLILGFAFFIAFFTVVFIFTPSEWTHPYYDTGAVGFGGDHIVNRGYRRRPPPYIPPRIIPPPMRARPPRIYRARGRPRPYFPIYD</sequence>
<organism evidence="2 3">
    <name type="scientific">Drechslerella dactyloides</name>
    <name type="common">Nematode-trapping fungus</name>
    <name type="synonym">Arthrobotrys dactyloides</name>
    <dbReference type="NCBI Taxonomy" id="74499"/>
    <lineage>
        <taxon>Eukaryota</taxon>
        <taxon>Fungi</taxon>
        <taxon>Dikarya</taxon>
        <taxon>Ascomycota</taxon>
        <taxon>Pezizomycotina</taxon>
        <taxon>Orbiliomycetes</taxon>
        <taxon>Orbiliales</taxon>
        <taxon>Orbiliaceae</taxon>
        <taxon>Drechslerella</taxon>
    </lineage>
</organism>
<evidence type="ECO:0000256" key="1">
    <source>
        <dbReference type="SAM" id="Phobius"/>
    </source>
</evidence>
<protein>
    <submittedName>
        <fullName evidence="2">Uncharacterized protein</fullName>
    </submittedName>
</protein>
<dbReference type="EMBL" id="JAQGDS010000002">
    <property type="protein sequence ID" value="KAJ6263830.1"/>
    <property type="molecule type" value="Genomic_DNA"/>
</dbReference>
<accession>A0AAD6NMZ7</accession>
<evidence type="ECO:0000313" key="3">
    <source>
        <dbReference type="Proteomes" id="UP001221413"/>
    </source>
</evidence>
<keyword evidence="1" id="KW-1133">Transmembrane helix</keyword>
<dbReference type="AlphaFoldDB" id="A0AAD6NMZ7"/>
<gene>
    <name evidence="2" type="ORF">Dda_2402</name>
</gene>
<name>A0AAD6NMZ7_DREDA</name>
<proteinExistence type="predicted"/>
<evidence type="ECO:0000313" key="2">
    <source>
        <dbReference type="EMBL" id="KAJ6263830.1"/>
    </source>
</evidence>
<reference evidence="2" key="1">
    <citation type="submission" date="2023-01" db="EMBL/GenBank/DDBJ databases">
        <title>The chitinases involved in constricting ring structure development in the nematode-trapping fungus Drechslerella dactyloides.</title>
        <authorList>
            <person name="Wang R."/>
            <person name="Zhang L."/>
            <person name="Tang P."/>
            <person name="Li S."/>
            <person name="Liang L."/>
        </authorList>
    </citation>
    <scope>NUCLEOTIDE SEQUENCE</scope>
    <source>
        <strain evidence="2">YMF1.00031</strain>
    </source>
</reference>
<comment type="caution">
    <text evidence="2">The sequence shown here is derived from an EMBL/GenBank/DDBJ whole genome shotgun (WGS) entry which is preliminary data.</text>
</comment>
<keyword evidence="1" id="KW-0472">Membrane</keyword>
<keyword evidence="1" id="KW-0812">Transmembrane</keyword>